<dbReference type="OrthoDB" id="2942932at2"/>
<name>A0A235FFE1_9BACL</name>
<dbReference type="AlphaFoldDB" id="A0A235FFE1"/>
<evidence type="ECO:0000313" key="2">
    <source>
        <dbReference type="Proteomes" id="UP000215059"/>
    </source>
</evidence>
<proteinExistence type="predicted"/>
<gene>
    <name evidence="1" type="ORF">CGZ90_07105</name>
</gene>
<accession>A0A235FFE1</accession>
<protein>
    <submittedName>
        <fullName evidence="1">Uncharacterized protein</fullName>
    </submittedName>
</protein>
<organism evidence="1 2">
    <name type="scientific">Fictibacillus aquaticus</name>
    <dbReference type="NCBI Taxonomy" id="2021314"/>
    <lineage>
        <taxon>Bacteria</taxon>
        <taxon>Bacillati</taxon>
        <taxon>Bacillota</taxon>
        <taxon>Bacilli</taxon>
        <taxon>Bacillales</taxon>
        <taxon>Fictibacillaceae</taxon>
        <taxon>Fictibacillus</taxon>
    </lineage>
</organism>
<dbReference type="Proteomes" id="UP000215059">
    <property type="component" value="Unassembled WGS sequence"/>
</dbReference>
<keyword evidence="2" id="KW-1185">Reference proteome</keyword>
<reference evidence="1 2" key="1">
    <citation type="submission" date="2017-07" db="EMBL/GenBank/DDBJ databases">
        <title>Fictibacillus sp. nov. GDSW-R2A3 Genome sequencing and assembly.</title>
        <authorList>
            <person name="Mayilraj S."/>
        </authorList>
    </citation>
    <scope>NUCLEOTIDE SEQUENCE [LARGE SCALE GENOMIC DNA]</scope>
    <source>
        <strain evidence="1 2">GDSW-R2A3</strain>
    </source>
</reference>
<dbReference type="RefSeq" id="WP_094251609.1">
    <property type="nucleotide sequence ID" value="NZ_JBHLXL010000001.1"/>
</dbReference>
<sequence>MYPELRHFTSMQEMYKEKIKAAEQAWSQLHRQKEQSSAVYEDLLNQYGKRNSKVTMERLTEAKDVYLRNLSKERDALEILDDLKESRQDRLQEYLKTLYMARDREMNMASQQMETKIQQLERMKAEYLMMIQQIHQINEYRNTTERETMDAITDFGQQYRTFSNDSSIYPKLGMLEISSRDIQHVFTKGELPHHLQHYISGGQQKTLKRP</sequence>
<dbReference type="EMBL" id="NOII01000001">
    <property type="protein sequence ID" value="OYD59647.1"/>
    <property type="molecule type" value="Genomic_DNA"/>
</dbReference>
<comment type="caution">
    <text evidence="1">The sequence shown here is derived from an EMBL/GenBank/DDBJ whole genome shotgun (WGS) entry which is preliminary data.</text>
</comment>
<evidence type="ECO:0000313" key="1">
    <source>
        <dbReference type="EMBL" id="OYD59647.1"/>
    </source>
</evidence>